<evidence type="ECO:0000256" key="1">
    <source>
        <dbReference type="SAM" id="MobiDB-lite"/>
    </source>
</evidence>
<accession>A0ABS8WT02</accession>
<evidence type="ECO:0000313" key="2">
    <source>
        <dbReference type="EMBL" id="MCE3214649.1"/>
    </source>
</evidence>
<dbReference type="EMBL" id="JACEIK010009740">
    <property type="protein sequence ID" value="MCE3214649.1"/>
    <property type="molecule type" value="Genomic_DNA"/>
</dbReference>
<sequence>MGRLNPVITVDDCGKKVTDSSLHKNLRAVNAKDIGVKIIVDDIIYPSSLATEEGEESRARNGKSPKKERARNKTTKILTHAGKSVGGGIKKLISRKPSGKSKGD</sequence>
<gene>
    <name evidence="2" type="ORF">HAX54_052969</name>
</gene>
<feature type="compositionally biased region" description="Basic residues" evidence="1">
    <location>
        <begin position="60"/>
        <end position="74"/>
    </location>
</feature>
<evidence type="ECO:0000313" key="3">
    <source>
        <dbReference type="Proteomes" id="UP000823775"/>
    </source>
</evidence>
<feature type="region of interest" description="Disordered" evidence="1">
    <location>
        <begin position="50"/>
        <end position="104"/>
    </location>
</feature>
<feature type="compositionally biased region" description="Basic residues" evidence="1">
    <location>
        <begin position="92"/>
        <end position="104"/>
    </location>
</feature>
<comment type="caution">
    <text evidence="2">The sequence shown here is derived from an EMBL/GenBank/DDBJ whole genome shotgun (WGS) entry which is preliminary data.</text>
</comment>
<keyword evidence="3" id="KW-1185">Reference proteome</keyword>
<name>A0ABS8WT02_DATST</name>
<dbReference type="Proteomes" id="UP000823775">
    <property type="component" value="Unassembled WGS sequence"/>
</dbReference>
<proteinExistence type="predicted"/>
<organism evidence="2 3">
    <name type="scientific">Datura stramonium</name>
    <name type="common">Jimsonweed</name>
    <name type="synonym">Common thornapple</name>
    <dbReference type="NCBI Taxonomy" id="4076"/>
    <lineage>
        <taxon>Eukaryota</taxon>
        <taxon>Viridiplantae</taxon>
        <taxon>Streptophyta</taxon>
        <taxon>Embryophyta</taxon>
        <taxon>Tracheophyta</taxon>
        <taxon>Spermatophyta</taxon>
        <taxon>Magnoliopsida</taxon>
        <taxon>eudicotyledons</taxon>
        <taxon>Gunneridae</taxon>
        <taxon>Pentapetalae</taxon>
        <taxon>asterids</taxon>
        <taxon>lamiids</taxon>
        <taxon>Solanales</taxon>
        <taxon>Solanaceae</taxon>
        <taxon>Solanoideae</taxon>
        <taxon>Datureae</taxon>
        <taxon>Datura</taxon>
    </lineage>
</organism>
<reference evidence="2 3" key="1">
    <citation type="journal article" date="2021" name="BMC Genomics">
        <title>Datura genome reveals duplications of psychoactive alkaloid biosynthetic genes and high mutation rate following tissue culture.</title>
        <authorList>
            <person name="Rajewski A."/>
            <person name="Carter-House D."/>
            <person name="Stajich J."/>
            <person name="Litt A."/>
        </authorList>
    </citation>
    <scope>NUCLEOTIDE SEQUENCE [LARGE SCALE GENOMIC DNA]</scope>
    <source>
        <strain evidence="2">AR-01</strain>
    </source>
</reference>
<protein>
    <submittedName>
        <fullName evidence="2">Uncharacterized protein</fullName>
    </submittedName>
</protein>